<proteinExistence type="predicted"/>
<evidence type="ECO:0000313" key="2">
    <source>
        <dbReference type="EMBL" id="GEU83195.1"/>
    </source>
</evidence>
<dbReference type="PANTHER" id="PTHR15907">
    <property type="entry name" value="DUF614 FAMILY PROTEIN-RELATED"/>
    <property type="match status" value="1"/>
</dbReference>
<accession>A0A6L2NEW1</accession>
<comment type="caution">
    <text evidence="2">The sequence shown here is derived from an EMBL/GenBank/DDBJ whole genome shotgun (WGS) entry which is preliminary data.</text>
</comment>
<protein>
    <submittedName>
        <fullName evidence="2">Protein plant cadmium resistance 6-like</fullName>
    </submittedName>
</protein>
<gene>
    <name evidence="2" type="ORF">Tci_055173</name>
</gene>
<dbReference type="NCBIfam" id="TIGR01571">
    <property type="entry name" value="A_thal_Cys_rich"/>
    <property type="match status" value="1"/>
</dbReference>
<reference evidence="2" key="1">
    <citation type="journal article" date="2019" name="Sci. Rep.">
        <title>Draft genome of Tanacetum cinerariifolium, the natural source of mosquito coil.</title>
        <authorList>
            <person name="Yamashiro T."/>
            <person name="Shiraishi A."/>
            <person name="Satake H."/>
            <person name="Nakayama K."/>
        </authorList>
    </citation>
    <scope>NUCLEOTIDE SEQUENCE</scope>
</reference>
<feature type="region of interest" description="Disordered" evidence="1">
    <location>
        <begin position="1"/>
        <end position="64"/>
    </location>
</feature>
<dbReference type="AlphaFoldDB" id="A0A6L2NEW1"/>
<evidence type="ECO:0000256" key="1">
    <source>
        <dbReference type="SAM" id="MobiDB-lite"/>
    </source>
</evidence>
<dbReference type="InterPro" id="IPR006461">
    <property type="entry name" value="PLAC_motif_containing"/>
</dbReference>
<dbReference type="EMBL" id="BKCJ010008635">
    <property type="protein sequence ID" value="GEU83195.1"/>
    <property type="molecule type" value="Genomic_DNA"/>
</dbReference>
<organism evidence="2">
    <name type="scientific">Tanacetum cinerariifolium</name>
    <name type="common">Dalmatian daisy</name>
    <name type="synonym">Chrysanthemum cinerariifolium</name>
    <dbReference type="NCBI Taxonomy" id="118510"/>
    <lineage>
        <taxon>Eukaryota</taxon>
        <taxon>Viridiplantae</taxon>
        <taxon>Streptophyta</taxon>
        <taxon>Embryophyta</taxon>
        <taxon>Tracheophyta</taxon>
        <taxon>Spermatophyta</taxon>
        <taxon>Magnoliopsida</taxon>
        <taxon>eudicotyledons</taxon>
        <taxon>Gunneridae</taxon>
        <taxon>Pentapetalae</taxon>
        <taxon>asterids</taxon>
        <taxon>campanulids</taxon>
        <taxon>Asterales</taxon>
        <taxon>Asteraceae</taxon>
        <taxon>Asteroideae</taxon>
        <taxon>Anthemideae</taxon>
        <taxon>Anthemidinae</taxon>
        <taxon>Tanacetum</taxon>
    </lineage>
</organism>
<name>A0A6L2NEW1_TANCI</name>
<dbReference type="Pfam" id="PF04749">
    <property type="entry name" value="PLAC8"/>
    <property type="match status" value="1"/>
</dbReference>
<sequence>MGRVNGYSTGTENEKPNNQPEPSQQSTPLQPLVQASEPQLHPYVEYSEPQPQPQPQQHGVTTAPAQAQPPIYIQPQIIIQPQIQVSEPVTYGQPTQVGSGYHTYPVQEFHQPQQVMCPPQQYQQGWYTGLFDCLDDPENAIITLCCPCVTFGQVAEMLDNGGTSCETAGCIYTVIALVIACPCIYSCTYRTKLRGRFGLDESPASDCVTHLCCEYCALCQEYRELNYRGLNPSAGWMNISRNQSMHQQQQYQQHGMVAPQYQTMRQS</sequence>
<feature type="compositionally biased region" description="Polar residues" evidence="1">
    <location>
        <begin position="1"/>
        <end position="29"/>
    </location>
</feature>